<dbReference type="Proteomes" id="UP001208771">
    <property type="component" value="Unassembled WGS sequence"/>
</dbReference>
<keyword evidence="1" id="KW-0472">Membrane</keyword>
<dbReference type="AlphaFoldDB" id="A0AAE3MZX5"/>
<feature type="transmembrane region" description="Helical" evidence="1">
    <location>
        <begin position="166"/>
        <end position="189"/>
    </location>
</feature>
<feature type="transmembrane region" description="Helical" evidence="1">
    <location>
        <begin position="321"/>
        <end position="341"/>
    </location>
</feature>
<organism evidence="2 3">
    <name type="scientific">Ectorhizobium quercum</name>
    <dbReference type="NCBI Taxonomy" id="2965071"/>
    <lineage>
        <taxon>Bacteria</taxon>
        <taxon>Pseudomonadati</taxon>
        <taxon>Pseudomonadota</taxon>
        <taxon>Alphaproteobacteria</taxon>
        <taxon>Hyphomicrobiales</taxon>
        <taxon>Rhizobiaceae</taxon>
        <taxon>Ectorhizobium</taxon>
    </lineage>
</organism>
<proteinExistence type="predicted"/>
<keyword evidence="1" id="KW-1133">Transmembrane helix</keyword>
<comment type="caution">
    <text evidence="2">The sequence shown here is derived from an EMBL/GenBank/DDBJ whole genome shotgun (WGS) entry which is preliminary data.</text>
</comment>
<gene>
    <name evidence="2" type="ORF">NOF55_15065</name>
</gene>
<dbReference type="EMBL" id="JANFPI010000004">
    <property type="protein sequence ID" value="MCX8998433.1"/>
    <property type="molecule type" value="Genomic_DNA"/>
</dbReference>
<feature type="transmembrane region" description="Helical" evidence="1">
    <location>
        <begin position="139"/>
        <end position="160"/>
    </location>
</feature>
<name>A0AAE3MZX5_9HYPH</name>
<feature type="transmembrane region" description="Helical" evidence="1">
    <location>
        <begin position="109"/>
        <end position="127"/>
    </location>
</feature>
<feature type="transmembrane region" description="Helical" evidence="1">
    <location>
        <begin position="382"/>
        <end position="403"/>
    </location>
</feature>
<dbReference type="RefSeq" id="WP_306412208.1">
    <property type="nucleotide sequence ID" value="NZ_JANFPI010000004.1"/>
</dbReference>
<feature type="transmembrane region" description="Helical" evidence="1">
    <location>
        <begin position="353"/>
        <end position="376"/>
    </location>
</feature>
<feature type="transmembrane region" description="Helical" evidence="1">
    <location>
        <begin position="80"/>
        <end position="103"/>
    </location>
</feature>
<feature type="transmembrane region" description="Helical" evidence="1">
    <location>
        <begin position="288"/>
        <end position="309"/>
    </location>
</feature>
<evidence type="ECO:0000256" key="1">
    <source>
        <dbReference type="SAM" id="Phobius"/>
    </source>
</evidence>
<protein>
    <recommendedName>
        <fullName evidence="4">Membrane protein involved in the export of O-antigen and teichoic acid</fullName>
    </recommendedName>
</protein>
<feature type="transmembrane region" description="Helical" evidence="1">
    <location>
        <begin position="43"/>
        <end position="68"/>
    </location>
</feature>
<feature type="transmembrane region" description="Helical" evidence="1">
    <location>
        <begin position="12"/>
        <end position="31"/>
    </location>
</feature>
<evidence type="ECO:0000313" key="2">
    <source>
        <dbReference type="EMBL" id="MCX8998433.1"/>
    </source>
</evidence>
<reference evidence="2" key="1">
    <citation type="submission" date="2022-07" db="EMBL/GenBank/DDBJ databases">
        <title>Ectorhizobium quercum gen.nov., sp. nov.</title>
        <authorList>
            <person name="Ma T."/>
            <person name="Li Y."/>
        </authorList>
    </citation>
    <scope>NUCLEOTIDE SEQUENCE</scope>
    <source>
        <strain evidence="2">BDR2-2</strain>
    </source>
</reference>
<accession>A0AAE3MZX5</accession>
<evidence type="ECO:0008006" key="4">
    <source>
        <dbReference type="Google" id="ProtNLM"/>
    </source>
</evidence>
<keyword evidence="3" id="KW-1185">Reference proteome</keyword>
<evidence type="ECO:0000313" key="3">
    <source>
        <dbReference type="Proteomes" id="UP001208771"/>
    </source>
</evidence>
<sequence>MANVRNLIRYGLSLAAPASVAAAHFLVQLMVLSLAPPAQFGQFVFLMAAIQFGYGLSNALLSTPLTILRAHAPDDTGSAVLLAALNLLFAVAIGVVVLLLGFLTGGTDGWLLPFSVFAVLAMVRWFGRAFNYAEMRPERAAASDILYAVALVAMTGWLYFSGAFDMAMLAAAFVVASLAGLLVLGPAFLQQHRFGSGLRFSDYGPIWKDQSRWTLLGVVTTEFTSNVHIYLVTLLAGAARFAPMGAASLFLRPVSLSITSLSQLERPAISRQIAAGDIRAALASRRRFHILLLLAWAATAVLAAGVWLYAPGLIVKPDYSVSEIGTAVILYFLIALVLIWQEPNSVTLQAARAFRPLAFASVVSSLFSIAGVLAALAVAPPVYSLLAILAGQVVMALIIAVHARRWRVNALA</sequence>
<keyword evidence="1" id="KW-0812">Transmembrane</keyword>